<evidence type="ECO:0000256" key="7">
    <source>
        <dbReference type="ARBA" id="ARBA00051712"/>
    </source>
</evidence>
<dbReference type="Proteomes" id="UP000196118">
    <property type="component" value="Chromosome"/>
</dbReference>
<protein>
    <recommendedName>
        <fullName evidence="3 8">Diaminopimelate epimerase</fullName>
        <shortName evidence="8">DAP epimerase</shortName>
        <ecNumber evidence="3 8">5.1.1.7</ecNumber>
    </recommendedName>
    <alternativeName>
        <fullName evidence="8">PLP-independent amino acid racemase</fullName>
    </alternativeName>
</protein>
<gene>
    <name evidence="8 10" type="primary">dapF</name>
    <name evidence="10" type="ORF">S100892_02055</name>
</gene>
<dbReference type="SUPFAM" id="SSF54506">
    <property type="entry name" value="Diaminopimelate epimerase-like"/>
    <property type="match status" value="2"/>
</dbReference>
<comment type="similarity">
    <text evidence="2 8">Belongs to the diaminopimelate epimerase family.</text>
</comment>
<keyword evidence="6 8" id="KW-0413">Isomerase</keyword>
<feature type="binding site" evidence="8">
    <location>
        <begin position="233"/>
        <end position="234"/>
    </location>
    <ligand>
        <name>substrate</name>
    </ligand>
</feature>
<comment type="subcellular location">
    <subcellularLocation>
        <location evidence="8">Cytoplasm</location>
    </subcellularLocation>
</comment>
<dbReference type="EMBL" id="CP021474">
    <property type="protein sequence ID" value="ARW20594.1"/>
    <property type="molecule type" value="Genomic_DNA"/>
</dbReference>
<feature type="site" description="Could be important to modulate the pK values of the two catalytic cysteine residues" evidence="8">
    <location>
        <position position="223"/>
    </location>
</feature>
<organism evidence="10 11">
    <name type="scientific">Pediococcus pentosaceus</name>
    <dbReference type="NCBI Taxonomy" id="1255"/>
    <lineage>
        <taxon>Bacteria</taxon>
        <taxon>Bacillati</taxon>
        <taxon>Bacillota</taxon>
        <taxon>Bacilli</taxon>
        <taxon>Lactobacillales</taxon>
        <taxon>Lactobacillaceae</taxon>
        <taxon>Pediococcus</taxon>
    </lineage>
</organism>
<evidence type="ECO:0000256" key="1">
    <source>
        <dbReference type="ARBA" id="ARBA00005196"/>
    </source>
</evidence>
<dbReference type="InterPro" id="IPR001653">
    <property type="entry name" value="DAP_epimerase_DapF"/>
</dbReference>
<comment type="pathway">
    <text evidence="1 8">Amino-acid biosynthesis; L-lysine biosynthesis via DAP pathway; DL-2,6-diaminopimelate from LL-2,6-diaminopimelate: step 1/1.</text>
</comment>
<comment type="caution">
    <text evidence="8">Lacks conserved residue(s) required for the propagation of feature annotation.</text>
</comment>
<dbReference type="GO" id="GO:0009089">
    <property type="term" value="P:lysine biosynthetic process via diaminopimelate"/>
    <property type="evidence" value="ECO:0007669"/>
    <property type="project" value="UniProtKB-UniRule"/>
</dbReference>
<dbReference type="Pfam" id="PF01678">
    <property type="entry name" value="DAP_epimerase"/>
    <property type="match status" value="2"/>
</dbReference>
<evidence type="ECO:0000256" key="2">
    <source>
        <dbReference type="ARBA" id="ARBA00010219"/>
    </source>
</evidence>
<dbReference type="AlphaFoldDB" id="A0A1Y0VT21"/>
<dbReference type="GO" id="GO:0005829">
    <property type="term" value="C:cytosol"/>
    <property type="evidence" value="ECO:0007669"/>
    <property type="project" value="TreeGrafter"/>
</dbReference>
<feature type="site" description="Could be important to modulate the pK values of the two catalytic cysteine residues" evidence="8">
    <location>
        <position position="171"/>
    </location>
</feature>
<feature type="binding site" evidence="8">
    <location>
        <position position="205"/>
    </location>
    <ligand>
        <name>substrate</name>
    </ligand>
</feature>
<feature type="binding site" evidence="8">
    <location>
        <position position="12"/>
    </location>
    <ligand>
        <name>substrate</name>
    </ligand>
</feature>
<keyword evidence="8" id="KW-0963">Cytoplasm</keyword>
<dbReference type="Gene3D" id="3.10.310.10">
    <property type="entry name" value="Diaminopimelate Epimerase, Chain A, domain 1"/>
    <property type="match status" value="2"/>
</dbReference>
<dbReference type="EC" id="5.1.1.7" evidence="3 8"/>
<keyword evidence="4 8" id="KW-0028">Amino-acid biosynthesis</keyword>
<keyword evidence="5 8" id="KW-0457">Lysine biosynthesis</keyword>
<feature type="binding site" evidence="8">
    <location>
        <begin position="81"/>
        <end position="82"/>
    </location>
    <ligand>
        <name>substrate</name>
    </ligand>
</feature>
<evidence type="ECO:0000256" key="8">
    <source>
        <dbReference type="HAMAP-Rule" id="MF_00197"/>
    </source>
</evidence>
<evidence type="ECO:0000256" key="9">
    <source>
        <dbReference type="PROSITE-ProRule" id="PRU10125"/>
    </source>
</evidence>
<evidence type="ECO:0000256" key="4">
    <source>
        <dbReference type="ARBA" id="ARBA00022605"/>
    </source>
</evidence>
<comment type="catalytic activity">
    <reaction evidence="7 8">
        <text>(2S,6S)-2,6-diaminopimelate = meso-2,6-diaminopimelate</text>
        <dbReference type="Rhea" id="RHEA:15393"/>
        <dbReference type="ChEBI" id="CHEBI:57609"/>
        <dbReference type="ChEBI" id="CHEBI:57791"/>
        <dbReference type="EC" id="5.1.1.7"/>
    </reaction>
</comment>
<dbReference type="UniPathway" id="UPA00034">
    <property type="reaction ID" value="UER00025"/>
</dbReference>
<comment type="subunit">
    <text evidence="8">Homodimer.</text>
</comment>
<evidence type="ECO:0000313" key="11">
    <source>
        <dbReference type="Proteomes" id="UP000196118"/>
    </source>
</evidence>
<comment type="function">
    <text evidence="8">Catalyzes the stereoinversion of LL-2,6-diaminopimelate (L,L-DAP) to meso-diaminopimelate (meso-DAP), a precursor of L-lysine and an essential component of the bacterial peptidoglycan.</text>
</comment>
<dbReference type="PROSITE" id="PS01326">
    <property type="entry name" value="DAP_EPIMERASE"/>
    <property type="match status" value="1"/>
</dbReference>
<dbReference type="NCBIfam" id="TIGR00652">
    <property type="entry name" value="DapF"/>
    <property type="match status" value="1"/>
</dbReference>
<name>A0A1Y0VT21_PEDPE</name>
<evidence type="ECO:0000256" key="6">
    <source>
        <dbReference type="ARBA" id="ARBA00023235"/>
    </source>
</evidence>
<feature type="active site" evidence="9">
    <location>
        <position position="80"/>
    </location>
</feature>
<dbReference type="GO" id="GO:0008837">
    <property type="term" value="F:diaminopimelate epimerase activity"/>
    <property type="evidence" value="ECO:0007669"/>
    <property type="project" value="UniProtKB-UniRule"/>
</dbReference>
<feature type="binding site" evidence="8">
    <location>
        <position position="71"/>
    </location>
    <ligand>
        <name>substrate</name>
    </ligand>
</feature>
<reference evidence="10 11" key="1">
    <citation type="submission" date="2017-05" db="EMBL/GenBank/DDBJ databases">
        <title>Genome sequence of Pediococcus pentosaceus strain SRCM100892.</title>
        <authorList>
            <person name="Cho S.H."/>
        </authorList>
    </citation>
    <scope>NUCLEOTIDE SEQUENCE [LARGE SCALE GENOMIC DNA]</scope>
    <source>
        <strain evidence="10 11">SRCM100892</strain>
    </source>
</reference>
<sequence>MIKLLRVHGSENSFILLDQEQLEIPMNPDQLVQLAIQVTSNQTGLLGGADGLLVVSSSDHAGVRGRMQVINNDGSFASMCGNGLRTVARYLAEKYEENDFLVQTDQADLHVGRVATIGNGLPTYQVEISPVSFNAKNLPMQIENQDKLFNAPVRDFDDQLLFSAVAVPNPHLIAIDNNNRLSTKKLAELGHRLNASNPWFPKGVNVSFGRVIGQNQLFVQTYERGVGFTNACGTGMSATSLVWSLLNDGQTRLGEVNDIFNPGGMVKTRVNQIHGAYTIDLIGNATFTHQIWIDEDQLRQNNLEQVQIESTGEELHYQEFIRQLPRYRF</sequence>
<dbReference type="PANTHER" id="PTHR31689:SF0">
    <property type="entry name" value="DIAMINOPIMELATE EPIMERASE"/>
    <property type="match status" value="1"/>
</dbReference>
<feature type="active site" description="Proton donor" evidence="8">
    <location>
        <position position="80"/>
    </location>
</feature>
<feature type="binding site" evidence="8">
    <location>
        <begin position="223"/>
        <end position="224"/>
    </location>
    <ligand>
        <name>substrate</name>
    </ligand>
</feature>
<dbReference type="PANTHER" id="PTHR31689">
    <property type="entry name" value="DIAMINOPIMELATE EPIMERASE, CHLOROPLASTIC"/>
    <property type="match status" value="1"/>
</dbReference>
<feature type="active site" description="Proton acceptor" evidence="8">
    <location>
        <position position="232"/>
    </location>
</feature>
<feature type="binding site" evidence="8">
    <location>
        <position position="169"/>
    </location>
    <ligand>
        <name>substrate</name>
    </ligand>
</feature>
<evidence type="ECO:0000313" key="10">
    <source>
        <dbReference type="EMBL" id="ARW20594.1"/>
    </source>
</evidence>
<accession>A0A1Y0VT21</accession>
<evidence type="ECO:0000256" key="5">
    <source>
        <dbReference type="ARBA" id="ARBA00023154"/>
    </source>
</evidence>
<dbReference type="HAMAP" id="MF_00197">
    <property type="entry name" value="DAP_epimerase"/>
    <property type="match status" value="1"/>
</dbReference>
<proteinExistence type="inferred from homology"/>
<dbReference type="InterPro" id="IPR018510">
    <property type="entry name" value="DAP_epimerase_AS"/>
</dbReference>
<dbReference type="RefSeq" id="WP_094104779.1">
    <property type="nucleotide sequence ID" value="NZ_CP085471.1"/>
</dbReference>
<evidence type="ECO:0000256" key="3">
    <source>
        <dbReference type="ARBA" id="ARBA00013080"/>
    </source>
</evidence>